<comment type="caution">
    <text evidence="3">The sequence shown here is derived from an EMBL/GenBank/DDBJ whole genome shotgun (WGS) entry which is preliminary data.</text>
</comment>
<protein>
    <submittedName>
        <fullName evidence="3">Terminase small subunit</fullName>
    </submittedName>
</protein>
<dbReference type="AlphaFoldDB" id="A0A9X4L5N5"/>
<dbReference type="InterPro" id="IPR038713">
    <property type="entry name" value="Terminase_Gp1_N_sf"/>
</dbReference>
<dbReference type="InterPro" id="IPR052404">
    <property type="entry name" value="SPP1-like_terminase"/>
</dbReference>
<evidence type="ECO:0000256" key="2">
    <source>
        <dbReference type="ARBA" id="ARBA00023219"/>
    </source>
</evidence>
<dbReference type="PANTHER" id="PTHR41328">
    <property type="entry name" value="TERMINASE SMALL SUBUNIT-RELATED"/>
    <property type="match status" value="1"/>
</dbReference>
<proteinExistence type="predicted"/>
<evidence type="ECO:0000313" key="3">
    <source>
        <dbReference type="EMBL" id="MDG0847264.1"/>
    </source>
</evidence>
<dbReference type="Pfam" id="PF03592">
    <property type="entry name" value="Terminase_2"/>
    <property type="match status" value="1"/>
</dbReference>
<reference evidence="3" key="1">
    <citation type="submission" date="2022-05" db="EMBL/GenBank/DDBJ databases">
        <title>Comparative genomics of Staphylococcus equorum isolates.</title>
        <authorList>
            <person name="Luelf R.H."/>
        </authorList>
    </citation>
    <scope>NUCLEOTIDE SEQUENCE</scope>
    <source>
        <strain evidence="3">TMW 2.2497</strain>
    </source>
</reference>
<organism evidence="3 4">
    <name type="scientific">Staphylococcus equorum</name>
    <dbReference type="NCBI Taxonomy" id="246432"/>
    <lineage>
        <taxon>Bacteria</taxon>
        <taxon>Bacillati</taxon>
        <taxon>Bacillota</taxon>
        <taxon>Bacilli</taxon>
        <taxon>Bacillales</taxon>
        <taxon>Staphylococcaceae</taxon>
        <taxon>Staphylococcus</taxon>
    </lineage>
</organism>
<dbReference type="PANTHER" id="PTHR41328:SF2">
    <property type="entry name" value="TERMINASE SMALL SUBUNIT"/>
    <property type="match status" value="1"/>
</dbReference>
<dbReference type="RefSeq" id="WP_277583630.1">
    <property type="nucleotide sequence ID" value="NZ_JAMBPY010000015.1"/>
</dbReference>
<dbReference type="EMBL" id="JAMBQA010000012">
    <property type="protein sequence ID" value="MDG0847264.1"/>
    <property type="molecule type" value="Genomic_DNA"/>
</dbReference>
<keyword evidence="4" id="KW-1185">Reference proteome</keyword>
<keyword evidence="1" id="KW-1188">Viral release from host cell</keyword>
<keyword evidence="2" id="KW-0231">Viral genome packaging</keyword>
<sequence>MKLTLKQQRLVDEYIKTGNAYQSAKNAGYSDSYAKVDVHKALVKPSLKQALDKRLEEHRKATIADQDEILQYLTSVMRGEVSDQELIPIQVGRGEMEVEEIEKRSDTTARTKAAELLGKRHTMWTDKQEITQRNIDINIGEYDDDSDS</sequence>
<name>A0A9X4L5N5_9STAP</name>
<dbReference type="Gene3D" id="1.10.10.1400">
    <property type="entry name" value="Terminase, small subunit, N-terminal DNA-binding domain, HTH motif"/>
    <property type="match status" value="1"/>
</dbReference>
<dbReference type="GO" id="GO:0051276">
    <property type="term" value="P:chromosome organization"/>
    <property type="evidence" value="ECO:0007669"/>
    <property type="project" value="InterPro"/>
</dbReference>
<accession>A0A9X4L5N5</accession>
<dbReference type="InterPro" id="IPR005335">
    <property type="entry name" value="Terminase_ssu"/>
</dbReference>
<evidence type="ECO:0000256" key="1">
    <source>
        <dbReference type="ARBA" id="ARBA00022612"/>
    </source>
</evidence>
<dbReference type="Gene3D" id="6.10.140.2160">
    <property type="match status" value="1"/>
</dbReference>
<gene>
    <name evidence="3" type="ORF">M4L89_13620</name>
</gene>
<evidence type="ECO:0000313" key="4">
    <source>
        <dbReference type="Proteomes" id="UP001152422"/>
    </source>
</evidence>
<dbReference type="Proteomes" id="UP001152422">
    <property type="component" value="Unassembled WGS sequence"/>
</dbReference>